<dbReference type="GeneID" id="39590767"/>
<accession>A0A427Y0Z0</accession>
<dbReference type="Proteomes" id="UP000279236">
    <property type="component" value="Unassembled WGS sequence"/>
</dbReference>
<protein>
    <submittedName>
        <fullName evidence="2">Uncharacterized protein</fullName>
    </submittedName>
</protein>
<evidence type="ECO:0000256" key="1">
    <source>
        <dbReference type="SAM" id="MobiDB-lite"/>
    </source>
</evidence>
<gene>
    <name evidence="2" type="ORF">EHS24_006224</name>
</gene>
<proteinExistence type="predicted"/>
<name>A0A427Y0Z0_9TREE</name>
<sequence length="434" mass="45134">MSDVDAAGTTPPPVPLIPIALPTPALTPSVLAGPSHHHCPRPQAPGRVNYRHSELHLFPPGSTIDLSPAFAINPNPNSTRIITVTQLRALPSENLTHWPALSRSQGHVVIHRTVPLGIRPSPDDARRRESCMKGQASGDLGVGASDNPEQVTPHAPAPETSETVPDSTATSDGSLVTTDESMTTMTPAIATPPLALFGPDVAALLAIRIAEGTFSPLASGTCSPTRPTPPGSAPPTDAHVHSPRTARRPRAWSSSLPEAWWAPTPSVRAAAWSVLEDQHATPGLDRDDEAEGEGVGVLAWSDGGGFTTRLGSYVFSPPFSSSEVAYLRAMVPTTGSPGDTPSAAHTPESSPRHISMSMTAHAPSTSSPEFASLPMERVLGSPLLGTATPPFPDLDLPPGVTPSPTPTSPGVVRLGSGLRSRTHSAGRIPRSSVP</sequence>
<reference evidence="2 3" key="1">
    <citation type="submission" date="2018-11" db="EMBL/GenBank/DDBJ databases">
        <title>Genome sequence of Apiotrichum porosum DSM 27194.</title>
        <authorList>
            <person name="Aliyu H."/>
            <person name="Gorte O."/>
            <person name="Ochsenreither K."/>
        </authorList>
    </citation>
    <scope>NUCLEOTIDE SEQUENCE [LARGE SCALE GENOMIC DNA]</scope>
    <source>
        <strain evidence="2 3">DSM 27194</strain>
    </source>
</reference>
<feature type="compositionally biased region" description="Basic residues" evidence="1">
    <location>
        <begin position="241"/>
        <end position="250"/>
    </location>
</feature>
<comment type="caution">
    <text evidence="2">The sequence shown here is derived from an EMBL/GenBank/DDBJ whole genome shotgun (WGS) entry which is preliminary data.</text>
</comment>
<keyword evidence="3" id="KW-1185">Reference proteome</keyword>
<feature type="region of interest" description="Disordered" evidence="1">
    <location>
        <begin position="331"/>
        <end position="369"/>
    </location>
</feature>
<organism evidence="2 3">
    <name type="scientific">Apiotrichum porosum</name>
    <dbReference type="NCBI Taxonomy" id="105984"/>
    <lineage>
        <taxon>Eukaryota</taxon>
        <taxon>Fungi</taxon>
        <taxon>Dikarya</taxon>
        <taxon>Basidiomycota</taxon>
        <taxon>Agaricomycotina</taxon>
        <taxon>Tremellomycetes</taxon>
        <taxon>Trichosporonales</taxon>
        <taxon>Trichosporonaceae</taxon>
        <taxon>Apiotrichum</taxon>
    </lineage>
</organism>
<evidence type="ECO:0000313" key="2">
    <source>
        <dbReference type="EMBL" id="RSH84700.1"/>
    </source>
</evidence>
<evidence type="ECO:0000313" key="3">
    <source>
        <dbReference type="Proteomes" id="UP000279236"/>
    </source>
</evidence>
<feature type="compositionally biased region" description="Basic and acidic residues" evidence="1">
    <location>
        <begin position="121"/>
        <end position="131"/>
    </location>
</feature>
<feature type="region of interest" description="Disordered" evidence="1">
    <location>
        <begin position="216"/>
        <end position="254"/>
    </location>
</feature>
<feature type="region of interest" description="Disordered" evidence="1">
    <location>
        <begin position="381"/>
        <end position="434"/>
    </location>
</feature>
<dbReference type="EMBL" id="RSCE01000003">
    <property type="protein sequence ID" value="RSH84700.1"/>
    <property type="molecule type" value="Genomic_DNA"/>
</dbReference>
<dbReference type="AlphaFoldDB" id="A0A427Y0Z0"/>
<feature type="compositionally biased region" description="Polar residues" evidence="1">
    <location>
        <begin position="160"/>
        <end position="179"/>
    </location>
</feature>
<dbReference type="RefSeq" id="XP_028478148.1">
    <property type="nucleotide sequence ID" value="XM_028621696.1"/>
</dbReference>
<feature type="compositionally biased region" description="Polar residues" evidence="1">
    <location>
        <begin position="356"/>
        <end position="369"/>
    </location>
</feature>
<feature type="region of interest" description="Disordered" evidence="1">
    <location>
        <begin position="119"/>
        <end position="179"/>
    </location>
</feature>